<dbReference type="Proteomes" id="UP000235786">
    <property type="component" value="Unassembled WGS sequence"/>
</dbReference>
<dbReference type="Pfam" id="PF04082">
    <property type="entry name" value="Fungal_trans"/>
    <property type="match status" value="1"/>
</dbReference>
<keyword evidence="5" id="KW-1185">Reference proteome</keyword>
<dbReference type="PROSITE" id="PS00463">
    <property type="entry name" value="ZN2_CY6_FUNGAL_1"/>
    <property type="match status" value="1"/>
</dbReference>
<feature type="domain" description="Zn(2)-C6 fungal-type" evidence="3">
    <location>
        <begin position="24"/>
        <end position="53"/>
    </location>
</feature>
<dbReference type="Pfam" id="PF00172">
    <property type="entry name" value="Zn_clus"/>
    <property type="match status" value="1"/>
</dbReference>
<accession>A0A2J6R7I1</accession>
<keyword evidence="2" id="KW-0539">Nucleus</keyword>
<dbReference type="InterPro" id="IPR036864">
    <property type="entry name" value="Zn2-C6_fun-type_DNA-bd_sf"/>
</dbReference>
<protein>
    <recommendedName>
        <fullName evidence="3">Zn(2)-C6 fungal-type domain-containing protein</fullName>
    </recommendedName>
</protein>
<dbReference type="Gene3D" id="4.10.240.10">
    <property type="entry name" value="Zn(2)-C6 fungal-type DNA-binding domain"/>
    <property type="match status" value="1"/>
</dbReference>
<evidence type="ECO:0000256" key="2">
    <source>
        <dbReference type="ARBA" id="ARBA00023242"/>
    </source>
</evidence>
<dbReference type="AlphaFoldDB" id="A0A2J6R7I1"/>
<dbReference type="GO" id="GO:0003677">
    <property type="term" value="F:DNA binding"/>
    <property type="evidence" value="ECO:0007669"/>
    <property type="project" value="InterPro"/>
</dbReference>
<dbReference type="SMART" id="SM00066">
    <property type="entry name" value="GAL4"/>
    <property type="match status" value="1"/>
</dbReference>
<evidence type="ECO:0000313" key="5">
    <source>
        <dbReference type="Proteomes" id="UP000235786"/>
    </source>
</evidence>
<dbReference type="PROSITE" id="PS50048">
    <property type="entry name" value="ZN2_CY6_FUNGAL_2"/>
    <property type="match status" value="1"/>
</dbReference>
<dbReference type="EMBL" id="KZ613954">
    <property type="protein sequence ID" value="PMD34458.1"/>
    <property type="molecule type" value="Genomic_DNA"/>
</dbReference>
<sequence length="562" mass="63392">MDSPKYPSPSRATTPDQENPSWTACIACREKHLKCDGLSKCTRCSSQGIICVYLKSRRGCRGRGKHLYASKSVTHTKVSSSHDKNQPSTVALMPRSLETATPSALDTIPASSNADANGTYFGAIRPNYRQRCFDAFYHYFYDAHPFLPPRHHLLHLFKTAPVECLQTSICYVGSKFVNGAPTTSFVLEFEAYLQETKTAPKDASMVQAMLLFALGLDGNNERKRAVEILIKAQNFAVELGMNRREYAFINGRASPVYEESLRRTWWELYVVSILMPGFHGIESFHHWDPLSDVSLPCEEKEYDTGFIPPPRGMEQFDHESFDSDDTPWSSYAYRIAAARNMDRVLQAEEIVFPDDPALCRLEAHLTNWHLHLPDNKRDLFDQFGAFDEMLFQAHMIANVSTMLLYRHFSPLDGLAVRTITSCTESQKIPIGSKKTDSLHTIRTIQAASHISKLVTLPGPLVKHTHFFVCALTLSSITHLSLWATLPVLSPDQDLRQKIRMNAGALKAIAPFYPSAEMGLRQMTNVAQKIFANRKDAVGEVFWRDFIDDDFMGGMIETSTKES</sequence>
<reference evidence="4 5" key="1">
    <citation type="submission" date="2016-04" db="EMBL/GenBank/DDBJ databases">
        <title>A degradative enzymes factory behind the ericoid mycorrhizal symbiosis.</title>
        <authorList>
            <consortium name="DOE Joint Genome Institute"/>
            <person name="Martino E."/>
            <person name="Morin E."/>
            <person name="Grelet G."/>
            <person name="Kuo A."/>
            <person name="Kohler A."/>
            <person name="Daghino S."/>
            <person name="Barry K."/>
            <person name="Choi C."/>
            <person name="Cichocki N."/>
            <person name="Clum A."/>
            <person name="Copeland A."/>
            <person name="Hainaut M."/>
            <person name="Haridas S."/>
            <person name="Labutti K."/>
            <person name="Lindquist E."/>
            <person name="Lipzen A."/>
            <person name="Khouja H.-R."/>
            <person name="Murat C."/>
            <person name="Ohm R."/>
            <person name="Olson A."/>
            <person name="Spatafora J."/>
            <person name="Veneault-Fourrey C."/>
            <person name="Henrissat B."/>
            <person name="Grigoriev I."/>
            <person name="Martin F."/>
            <person name="Perotto S."/>
        </authorList>
    </citation>
    <scope>NUCLEOTIDE SEQUENCE [LARGE SCALE GENOMIC DNA]</scope>
    <source>
        <strain evidence="4 5">F</strain>
    </source>
</reference>
<name>A0A2J6R7I1_HYAVF</name>
<dbReference type="PANTHER" id="PTHR47431:SF1">
    <property type="entry name" value="ZN(II)2CYS6 TRANSCRIPTION FACTOR (EUROFUNG)"/>
    <property type="match status" value="1"/>
</dbReference>
<dbReference type="GO" id="GO:0008270">
    <property type="term" value="F:zinc ion binding"/>
    <property type="evidence" value="ECO:0007669"/>
    <property type="project" value="InterPro"/>
</dbReference>
<evidence type="ECO:0000313" key="4">
    <source>
        <dbReference type="EMBL" id="PMD34458.1"/>
    </source>
</evidence>
<dbReference type="CDD" id="cd12148">
    <property type="entry name" value="fungal_TF_MHR"/>
    <property type="match status" value="1"/>
</dbReference>
<gene>
    <name evidence="4" type="ORF">L207DRAFT_571026</name>
</gene>
<dbReference type="CDD" id="cd00067">
    <property type="entry name" value="GAL4"/>
    <property type="match status" value="1"/>
</dbReference>
<organism evidence="4 5">
    <name type="scientific">Hyaloscypha variabilis (strain UAMH 11265 / GT02V1 / F)</name>
    <name type="common">Meliniomyces variabilis</name>
    <dbReference type="NCBI Taxonomy" id="1149755"/>
    <lineage>
        <taxon>Eukaryota</taxon>
        <taxon>Fungi</taxon>
        <taxon>Dikarya</taxon>
        <taxon>Ascomycota</taxon>
        <taxon>Pezizomycotina</taxon>
        <taxon>Leotiomycetes</taxon>
        <taxon>Helotiales</taxon>
        <taxon>Hyaloscyphaceae</taxon>
        <taxon>Hyaloscypha</taxon>
        <taxon>Hyaloscypha variabilis</taxon>
    </lineage>
</organism>
<dbReference type="OrthoDB" id="5367487at2759"/>
<dbReference type="InterPro" id="IPR001138">
    <property type="entry name" value="Zn2Cys6_DnaBD"/>
</dbReference>
<dbReference type="InterPro" id="IPR007219">
    <property type="entry name" value="XnlR_reg_dom"/>
</dbReference>
<dbReference type="PANTHER" id="PTHR47431">
    <property type="entry name" value="ZN(II)2CYS6 TRANSCRIPTION FACTOR (EUROFUNG)-RELATED"/>
    <property type="match status" value="1"/>
</dbReference>
<evidence type="ECO:0000256" key="1">
    <source>
        <dbReference type="ARBA" id="ARBA00022723"/>
    </source>
</evidence>
<dbReference type="GO" id="GO:0000981">
    <property type="term" value="F:DNA-binding transcription factor activity, RNA polymerase II-specific"/>
    <property type="evidence" value="ECO:0007669"/>
    <property type="project" value="InterPro"/>
</dbReference>
<evidence type="ECO:0000259" key="3">
    <source>
        <dbReference type="PROSITE" id="PS50048"/>
    </source>
</evidence>
<dbReference type="GO" id="GO:0006351">
    <property type="term" value="P:DNA-templated transcription"/>
    <property type="evidence" value="ECO:0007669"/>
    <property type="project" value="InterPro"/>
</dbReference>
<dbReference type="SUPFAM" id="SSF57701">
    <property type="entry name" value="Zn2/Cys6 DNA-binding domain"/>
    <property type="match status" value="1"/>
</dbReference>
<proteinExistence type="predicted"/>
<keyword evidence="1" id="KW-0479">Metal-binding</keyword>